<dbReference type="AlphaFoldDB" id="W7I947"/>
<keyword evidence="2" id="KW-1185">Reference proteome</keyword>
<dbReference type="InterPro" id="IPR053037">
    <property type="entry name" value="Pericyclase_pydY-like"/>
</dbReference>
<dbReference type="OrthoDB" id="425354at2759"/>
<protein>
    <recommendedName>
        <fullName evidence="3">Lipocalin-like domain-containing protein</fullName>
    </recommendedName>
</protein>
<organism evidence="1 2">
    <name type="scientific">Drechslerella stenobrocha 248</name>
    <dbReference type="NCBI Taxonomy" id="1043628"/>
    <lineage>
        <taxon>Eukaryota</taxon>
        <taxon>Fungi</taxon>
        <taxon>Dikarya</taxon>
        <taxon>Ascomycota</taxon>
        <taxon>Pezizomycotina</taxon>
        <taxon>Orbiliomycetes</taxon>
        <taxon>Orbiliales</taxon>
        <taxon>Orbiliaceae</taxon>
        <taxon>Drechslerella</taxon>
    </lineage>
</organism>
<gene>
    <name evidence="1" type="ORF">DRE_05393</name>
</gene>
<dbReference type="Proteomes" id="UP000024837">
    <property type="component" value="Unassembled WGS sequence"/>
</dbReference>
<dbReference type="PANTHER" id="PTHR38115">
    <property type="entry name" value="LIPOCALIN-LIKE DOMAIN-CONTAINING PROTEIN"/>
    <property type="match status" value="1"/>
</dbReference>
<evidence type="ECO:0000313" key="1">
    <source>
        <dbReference type="EMBL" id="EWC45535.1"/>
    </source>
</evidence>
<dbReference type="HOGENOM" id="CLU_088979_2_0_1"/>
<sequence>MAAPADKTAADMSGSYIMNRSLSGDTDGILALQKVGWLLRKSLGLATVTIALTHDAANDVINIHSVAGGVISTNESVHLDGKAYPRKNDKVWGNFEVVAQKVRAADIDDDILREGWAGEEVIQVSSENKEYKWTAVQIWGFKDCEIDGKTERRYFKGTTYCHMVYDYSPLA</sequence>
<evidence type="ECO:0000313" key="2">
    <source>
        <dbReference type="Proteomes" id="UP000024837"/>
    </source>
</evidence>
<dbReference type="PANTHER" id="PTHR38115:SF1">
    <property type="entry name" value="LIPOCALIN-LIKE DOMAIN-CONTAINING PROTEIN"/>
    <property type="match status" value="1"/>
</dbReference>
<accession>W7I947</accession>
<reference evidence="1 2" key="1">
    <citation type="submission" date="2013-05" db="EMBL/GenBank/DDBJ databases">
        <title>Drechslerella stenobrocha genome reveals carnivorous origination and mechanical trapping mechanism of predatory fungi.</title>
        <authorList>
            <person name="Liu X."/>
            <person name="Zhang W."/>
            <person name="Liu K."/>
        </authorList>
    </citation>
    <scope>NUCLEOTIDE SEQUENCE [LARGE SCALE GENOMIC DNA]</scope>
    <source>
        <strain evidence="1 2">248</strain>
    </source>
</reference>
<evidence type="ECO:0008006" key="3">
    <source>
        <dbReference type="Google" id="ProtNLM"/>
    </source>
</evidence>
<proteinExistence type="predicted"/>
<name>W7I947_9PEZI</name>
<dbReference type="EMBL" id="KI966426">
    <property type="protein sequence ID" value="EWC45535.1"/>
    <property type="molecule type" value="Genomic_DNA"/>
</dbReference>